<evidence type="ECO:0000256" key="1">
    <source>
        <dbReference type="SAM" id="MobiDB-lite"/>
    </source>
</evidence>
<feature type="region of interest" description="Disordered" evidence="1">
    <location>
        <begin position="91"/>
        <end position="114"/>
    </location>
</feature>
<dbReference type="OrthoDB" id="7860868at2"/>
<sequence>MTQRKPDPTPIELFLAPLTALARKRPEIEALVFWGGADGWPAAPSEALESEEIAFYAEGLLEDGFHLVWTVAALADTPTLPDHIRLQFWQDDGPPPDALPQGWVALDSRRWTPP</sequence>
<dbReference type="RefSeq" id="WP_125325294.1">
    <property type="nucleotide sequence ID" value="NZ_CP034328.1"/>
</dbReference>
<proteinExistence type="predicted"/>
<evidence type="ECO:0000313" key="2">
    <source>
        <dbReference type="EMBL" id="AZL59097.1"/>
    </source>
</evidence>
<gene>
    <name evidence="2" type="ORF">EI545_09740</name>
</gene>
<name>A0A3S8U694_9RHOB</name>
<dbReference type="KEGG" id="taw:EI545_09740"/>
<dbReference type="Proteomes" id="UP000282002">
    <property type="component" value="Chromosome"/>
</dbReference>
<evidence type="ECO:0000313" key="3">
    <source>
        <dbReference type="Proteomes" id="UP000282002"/>
    </source>
</evidence>
<accession>A0A3S8U694</accession>
<organism evidence="2 3">
    <name type="scientific">Tabrizicola piscis</name>
    <dbReference type="NCBI Taxonomy" id="2494374"/>
    <lineage>
        <taxon>Bacteria</taxon>
        <taxon>Pseudomonadati</taxon>
        <taxon>Pseudomonadota</taxon>
        <taxon>Alphaproteobacteria</taxon>
        <taxon>Rhodobacterales</taxon>
        <taxon>Paracoccaceae</taxon>
        <taxon>Tabrizicola</taxon>
    </lineage>
</organism>
<dbReference type="EMBL" id="CP034328">
    <property type="protein sequence ID" value="AZL59097.1"/>
    <property type="molecule type" value="Genomic_DNA"/>
</dbReference>
<reference evidence="2 3" key="1">
    <citation type="submission" date="2018-12" db="EMBL/GenBank/DDBJ databases">
        <title>Complete genome sequencing of Tabrizicola sp. K13M18.</title>
        <authorList>
            <person name="Bae J.-W."/>
        </authorList>
    </citation>
    <scope>NUCLEOTIDE SEQUENCE [LARGE SCALE GENOMIC DNA]</scope>
    <source>
        <strain evidence="2 3">K13M18</strain>
    </source>
</reference>
<keyword evidence="3" id="KW-1185">Reference proteome</keyword>
<protein>
    <submittedName>
        <fullName evidence="2">Uncharacterized protein</fullName>
    </submittedName>
</protein>
<dbReference type="AlphaFoldDB" id="A0A3S8U694"/>